<reference evidence="7 8" key="1">
    <citation type="journal article" date="2020" name="J. Phycol.">
        <title>Comparative genome analysis reveals Cyanidiococcus gen. nov., a new extremophilic red algal genus sister to Cyanidioschyzon (Cyanidioschyzonaceae, Rhodophyta).</title>
        <authorList>
            <person name="Liu S.-L."/>
            <person name="Chiang Y.-R."/>
            <person name="Yoon H.S."/>
            <person name="Fu H.-Y."/>
        </authorList>
    </citation>
    <scope>NUCLEOTIDE SEQUENCE [LARGE SCALE GENOMIC DNA]</scope>
    <source>
        <strain evidence="7 8">THAL066</strain>
    </source>
</reference>
<dbReference type="InterPro" id="IPR002142">
    <property type="entry name" value="Peptidase_S49"/>
</dbReference>
<proteinExistence type="inferred from homology"/>
<dbReference type="PANTHER" id="PTHR33209:SF1">
    <property type="entry name" value="PEPTIDASE S49 DOMAIN-CONTAINING PROTEIN"/>
    <property type="match status" value="1"/>
</dbReference>
<evidence type="ECO:0000256" key="5">
    <source>
        <dbReference type="SAM" id="MobiDB-lite"/>
    </source>
</evidence>
<comment type="caution">
    <text evidence="7">The sequence shown here is derived from an EMBL/GenBank/DDBJ whole genome shotgun (WGS) entry which is preliminary data.</text>
</comment>
<feature type="region of interest" description="Disordered" evidence="5">
    <location>
        <begin position="76"/>
        <end position="101"/>
    </location>
</feature>
<dbReference type="Proteomes" id="UP000530660">
    <property type="component" value="Unassembled WGS sequence"/>
</dbReference>
<dbReference type="AlphaFoldDB" id="A0A7J7IIC2"/>
<dbReference type="InterPro" id="IPR047217">
    <property type="entry name" value="S49_SppA_67K_type_N"/>
</dbReference>
<organism evidence="7 8">
    <name type="scientific">Cyanidiococcus yangmingshanensis</name>
    <dbReference type="NCBI Taxonomy" id="2690220"/>
    <lineage>
        <taxon>Eukaryota</taxon>
        <taxon>Rhodophyta</taxon>
        <taxon>Bangiophyceae</taxon>
        <taxon>Cyanidiales</taxon>
        <taxon>Cyanidiaceae</taxon>
        <taxon>Cyanidiococcus</taxon>
    </lineage>
</organism>
<keyword evidence="2" id="KW-0645">Protease</keyword>
<comment type="similarity">
    <text evidence="1">Belongs to the peptidase S49 family.</text>
</comment>
<dbReference type="Gene3D" id="6.20.330.10">
    <property type="match status" value="1"/>
</dbReference>
<feature type="compositionally biased region" description="Low complexity" evidence="5">
    <location>
        <begin position="88"/>
        <end position="100"/>
    </location>
</feature>
<accession>A0A7J7IIC2</accession>
<keyword evidence="8" id="KW-1185">Reference proteome</keyword>
<dbReference type="PANTHER" id="PTHR33209">
    <property type="entry name" value="PROTEASE 4"/>
    <property type="match status" value="1"/>
</dbReference>
<keyword evidence="3" id="KW-0378">Hydrolase</keyword>
<dbReference type="Pfam" id="PF01343">
    <property type="entry name" value="Peptidase_S49"/>
    <property type="match status" value="2"/>
</dbReference>
<dbReference type="SUPFAM" id="SSF52096">
    <property type="entry name" value="ClpP/crotonase"/>
    <property type="match status" value="2"/>
</dbReference>
<evidence type="ECO:0000313" key="8">
    <source>
        <dbReference type="Proteomes" id="UP000530660"/>
    </source>
</evidence>
<name>A0A7J7IIC2_9RHOD</name>
<feature type="domain" description="Peptidase S49" evidence="6">
    <location>
        <begin position="502"/>
        <end position="649"/>
    </location>
</feature>
<dbReference type="CDD" id="cd07023">
    <property type="entry name" value="S49_Sppa_N_C"/>
    <property type="match status" value="1"/>
</dbReference>
<dbReference type="EMBL" id="VWRR01000009">
    <property type="protein sequence ID" value="KAF6002845.1"/>
    <property type="molecule type" value="Genomic_DNA"/>
</dbReference>
<dbReference type="Gene3D" id="3.90.226.10">
    <property type="entry name" value="2-enoyl-CoA Hydratase, Chain A, domain 1"/>
    <property type="match status" value="2"/>
</dbReference>
<dbReference type="GO" id="GO:0008236">
    <property type="term" value="F:serine-type peptidase activity"/>
    <property type="evidence" value="ECO:0007669"/>
    <property type="project" value="UniProtKB-KW"/>
</dbReference>
<evidence type="ECO:0000256" key="2">
    <source>
        <dbReference type="ARBA" id="ARBA00022670"/>
    </source>
</evidence>
<evidence type="ECO:0000259" key="6">
    <source>
        <dbReference type="Pfam" id="PF01343"/>
    </source>
</evidence>
<dbReference type="InterPro" id="IPR029045">
    <property type="entry name" value="ClpP/crotonase-like_dom_sf"/>
</dbReference>
<evidence type="ECO:0000256" key="1">
    <source>
        <dbReference type="ARBA" id="ARBA00008683"/>
    </source>
</evidence>
<dbReference type="InterPro" id="IPR004635">
    <property type="entry name" value="Pept_S49_SppA"/>
</dbReference>
<dbReference type="CDD" id="cd07018">
    <property type="entry name" value="S49_SppA_67K_type"/>
    <property type="match status" value="1"/>
</dbReference>
<feature type="domain" description="Peptidase S49" evidence="6">
    <location>
        <begin position="219"/>
        <end position="369"/>
    </location>
</feature>
<gene>
    <name evidence="7" type="ORF">F1559_004395</name>
</gene>
<evidence type="ECO:0000256" key="4">
    <source>
        <dbReference type="ARBA" id="ARBA00022825"/>
    </source>
</evidence>
<sequence>MDRVQKDASLDSKRRAVRYRFCPSAFVGLPAGTFLQPTKHGQVARQRLDGQWRRKLEFARPHRKCALPGTIVSVGQGAAESSGAPQNSTATGAESEASSTFPEPAAIHQVRVPGATEAHRLEFKPRTGWLWRLWLAWKLVFVRIRLRRNTTIAVEVEGAFPDAQLSGLRTSATLSLEDWKRICRNGAHDPRICAMYVKLGPLACGYGRLQEARRYMDYFRQSGKPVIVYMTVASEREYYLALGADEIHMPPEGTLSLRGLKVSASFLRGVLDKVGIEPQVKRIGEYKSAGDQLARRTMSEAQREVLTSLLEQQFEHLCRELGARLPTEPQPLDAVQRILEDPPLSVEEWKTLGFVDDILYEDELLNRLKMRFVGKHMGLSEKGDEQASSSAEERRRSRLLERPLRAVSAKRYRRVRPALLGLPEGARYGVTRIGVVRALGAIQTGRSSTNPLFSPSIGSDTLVEQLQRAQTDRRLAAVILRVDSPGGSALASDLIWHAVRELAKRKPVIATMGDVAASGGYYISMGCHAIVAEPLTLTGSIGVVTAKPSLEQLFERIGFRREVLSRGRFAELDVDCRPFTPDEDAYFTRSTERIYESFVRKAAESRGRQPSEFERYAQGRVWTGTQAEAIGLVNALGGFDRAVELCRQRLALSVDRPVRIVEVRPRSAGPLARLLQNVSALVADSLVSSSMQSVESAQARAPEPVVDPSTQRLEGMLNFLLRTFIQTKF</sequence>
<keyword evidence="4" id="KW-0720">Serine protease</keyword>
<evidence type="ECO:0000256" key="3">
    <source>
        <dbReference type="ARBA" id="ARBA00022801"/>
    </source>
</evidence>
<evidence type="ECO:0000313" key="7">
    <source>
        <dbReference type="EMBL" id="KAF6002845.1"/>
    </source>
</evidence>
<dbReference type="OrthoDB" id="45421at2759"/>
<dbReference type="GO" id="GO:0006508">
    <property type="term" value="P:proteolysis"/>
    <property type="evidence" value="ECO:0007669"/>
    <property type="project" value="UniProtKB-KW"/>
</dbReference>
<dbReference type="InterPro" id="IPR047272">
    <property type="entry name" value="S49_SppA_C"/>
</dbReference>
<dbReference type="NCBIfam" id="TIGR00706">
    <property type="entry name" value="SppA_dom"/>
    <property type="match status" value="1"/>
</dbReference>
<protein>
    <recommendedName>
        <fullName evidence="6">Peptidase S49 domain-containing protein</fullName>
    </recommendedName>
</protein>